<accession>A0A176W9G3</accession>
<dbReference type="EMBL" id="LVLJ01001546">
    <property type="protein sequence ID" value="OAE29042.1"/>
    <property type="molecule type" value="Genomic_DNA"/>
</dbReference>
<feature type="region of interest" description="Disordered" evidence="1">
    <location>
        <begin position="56"/>
        <end position="150"/>
    </location>
</feature>
<dbReference type="Proteomes" id="UP000077202">
    <property type="component" value="Unassembled WGS sequence"/>
</dbReference>
<dbReference type="AlphaFoldDB" id="A0A176W9G3"/>
<reference evidence="2" key="1">
    <citation type="submission" date="2016-03" db="EMBL/GenBank/DDBJ databases">
        <title>Mechanisms controlling the formation of the plant cell surface in tip-growing cells are functionally conserved among land plants.</title>
        <authorList>
            <person name="Honkanen S."/>
            <person name="Jones V.A."/>
            <person name="Morieri G."/>
            <person name="Champion C."/>
            <person name="Hetherington A.J."/>
            <person name="Kelly S."/>
            <person name="Saint-Marcoux D."/>
            <person name="Proust H."/>
            <person name="Prescott H."/>
            <person name="Dolan L."/>
        </authorList>
    </citation>
    <scope>NUCLEOTIDE SEQUENCE [LARGE SCALE GENOMIC DNA]</scope>
    <source>
        <tissue evidence="2">Whole gametophyte</tissue>
    </source>
</reference>
<sequence length="233" mass="25554">MEKGHDGSAMLAYTKCGVENDHDRQYGREELRGPLLELIARRIFLPMILPYHVWRPSDAGAGPGQRRPVQSARKGRKRTSCPASERARLKTGACVGRQSLVPAEHERGGGGRRRRRRSATERRRRRTDGRKGRSWNVLDQPNGCQSDAPHTWSGVKPCRVSTGACRGHKIRPVLAASGPRLQTQRKRDGARRGRGGGGAAAAGEAEGNRRRGRRSMLRIMIMGGGAKGKGGWG</sequence>
<keyword evidence="3" id="KW-1185">Reference proteome</keyword>
<evidence type="ECO:0000313" key="3">
    <source>
        <dbReference type="Proteomes" id="UP000077202"/>
    </source>
</evidence>
<protein>
    <submittedName>
        <fullName evidence="2">Uncharacterized protein</fullName>
    </submittedName>
</protein>
<proteinExistence type="predicted"/>
<comment type="caution">
    <text evidence="2">The sequence shown here is derived from an EMBL/GenBank/DDBJ whole genome shotgun (WGS) entry which is preliminary data.</text>
</comment>
<feature type="region of interest" description="Disordered" evidence="1">
    <location>
        <begin position="180"/>
        <end position="213"/>
    </location>
</feature>
<name>A0A176W9G3_MARPO</name>
<evidence type="ECO:0000313" key="2">
    <source>
        <dbReference type="EMBL" id="OAE29042.1"/>
    </source>
</evidence>
<evidence type="ECO:0000256" key="1">
    <source>
        <dbReference type="SAM" id="MobiDB-lite"/>
    </source>
</evidence>
<organism evidence="2 3">
    <name type="scientific">Marchantia polymorpha subsp. ruderalis</name>
    <dbReference type="NCBI Taxonomy" id="1480154"/>
    <lineage>
        <taxon>Eukaryota</taxon>
        <taxon>Viridiplantae</taxon>
        <taxon>Streptophyta</taxon>
        <taxon>Embryophyta</taxon>
        <taxon>Marchantiophyta</taxon>
        <taxon>Marchantiopsida</taxon>
        <taxon>Marchantiidae</taxon>
        <taxon>Marchantiales</taxon>
        <taxon>Marchantiaceae</taxon>
        <taxon>Marchantia</taxon>
    </lineage>
</organism>
<gene>
    <name evidence="2" type="ORF">AXG93_146s1170</name>
</gene>
<feature type="compositionally biased region" description="Basic residues" evidence="1">
    <location>
        <begin position="110"/>
        <end position="128"/>
    </location>
</feature>